<accession>A0A9D4APW0</accession>
<gene>
    <name evidence="1" type="ORF">KIL84_007125</name>
</gene>
<name>A0A9D4APW0_9SAUR</name>
<sequence>MHVLDSANEQFDEQKLANDAINVQTDIMMSKCSSKNTNTEISEIKTVRKNPSGTPAVDNTTWVIEEALQRQRVFHERLLLKVKNKVKSYDAVYLMRQCMSLYGITHPICAH</sequence>
<reference evidence="1" key="1">
    <citation type="submission" date="2021-09" db="EMBL/GenBank/DDBJ databases">
        <title>The genome of Mauremys mutica provides insights into the evolution of semi-aquatic lifestyle.</title>
        <authorList>
            <person name="Gong S."/>
            <person name="Gao Y."/>
        </authorList>
    </citation>
    <scope>NUCLEOTIDE SEQUENCE</scope>
    <source>
        <strain evidence="1">MM-2020</strain>
        <tissue evidence="1">Muscle</tissue>
    </source>
</reference>
<dbReference type="AlphaFoldDB" id="A0A9D4APW0"/>
<organism evidence="1 2">
    <name type="scientific">Mauremys mutica</name>
    <name type="common">yellowpond turtle</name>
    <dbReference type="NCBI Taxonomy" id="74926"/>
    <lineage>
        <taxon>Eukaryota</taxon>
        <taxon>Metazoa</taxon>
        <taxon>Chordata</taxon>
        <taxon>Craniata</taxon>
        <taxon>Vertebrata</taxon>
        <taxon>Euteleostomi</taxon>
        <taxon>Archelosauria</taxon>
        <taxon>Testudinata</taxon>
        <taxon>Testudines</taxon>
        <taxon>Cryptodira</taxon>
        <taxon>Durocryptodira</taxon>
        <taxon>Testudinoidea</taxon>
        <taxon>Geoemydidae</taxon>
        <taxon>Geoemydinae</taxon>
        <taxon>Mauremys</taxon>
    </lineage>
</organism>
<dbReference type="EMBL" id="JAHDVG010000483">
    <property type="protein sequence ID" value="KAH1171507.1"/>
    <property type="molecule type" value="Genomic_DNA"/>
</dbReference>
<proteinExistence type="predicted"/>
<evidence type="ECO:0000313" key="2">
    <source>
        <dbReference type="Proteomes" id="UP000827986"/>
    </source>
</evidence>
<protein>
    <submittedName>
        <fullName evidence="1">Uncharacterized protein</fullName>
    </submittedName>
</protein>
<comment type="caution">
    <text evidence="1">The sequence shown here is derived from an EMBL/GenBank/DDBJ whole genome shotgun (WGS) entry which is preliminary data.</text>
</comment>
<keyword evidence="2" id="KW-1185">Reference proteome</keyword>
<dbReference type="Proteomes" id="UP000827986">
    <property type="component" value="Unassembled WGS sequence"/>
</dbReference>
<evidence type="ECO:0000313" key="1">
    <source>
        <dbReference type="EMBL" id="KAH1171507.1"/>
    </source>
</evidence>